<dbReference type="Pfam" id="PF03635">
    <property type="entry name" value="Vps35"/>
    <property type="match status" value="1"/>
</dbReference>
<keyword evidence="3" id="KW-0813">Transport</keyword>
<dbReference type="EMBL" id="CAMXCT030000121">
    <property type="protein sequence ID" value="CAL4761512.1"/>
    <property type="molecule type" value="Genomic_DNA"/>
</dbReference>
<comment type="similarity">
    <text evidence="2">Belongs to the VPS35 family.</text>
</comment>
<evidence type="ECO:0000256" key="1">
    <source>
        <dbReference type="ARBA" id="ARBA00004170"/>
    </source>
</evidence>
<dbReference type="PANTHER" id="PTHR11099:SF0">
    <property type="entry name" value="VACUOLAR PROTEIN SORTING-ASSOCIATED PROTEIN 35"/>
    <property type="match status" value="1"/>
</dbReference>
<reference evidence="6" key="1">
    <citation type="submission" date="2022-10" db="EMBL/GenBank/DDBJ databases">
        <authorList>
            <person name="Chen Y."/>
            <person name="Dougan E. K."/>
            <person name="Chan C."/>
            <person name="Rhodes N."/>
            <person name="Thang M."/>
        </authorList>
    </citation>
    <scope>NUCLEOTIDE SEQUENCE</scope>
</reference>
<dbReference type="GO" id="GO:0042147">
    <property type="term" value="P:retrograde transport, endosome to Golgi"/>
    <property type="evidence" value="ECO:0007669"/>
    <property type="project" value="InterPro"/>
</dbReference>
<keyword evidence="5" id="KW-0472">Membrane</keyword>
<dbReference type="Proteomes" id="UP001152797">
    <property type="component" value="Unassembled WGS sequence"/>
</dbReference>
<evidence type="ECO:0000313" key="7">
    <source>
        <dbReference type="EMBL" id="CAL1127575.1"/>
    </source>
</evidence>
<dbReference type="EMBL" id="CAMXCT020000121">
    <property type="protein sequence ID" value="CAL1127575.1"/>
    <property type="molecule type" value="Genomic_DNA"/>
</dbReference>
<evidence type="ECO:0000313" key="6">
    <source>
        <dbReference type="EMBL" id="CAI3974200.1"/>
    </source>
</evidence>
<dbReference type="GO" id="GO:0030906">
    <property type="term" value="C:retromer, cargo-selective complex"/>
    <property type="evidence" value="ECO:0007669"/>
    <property type="project" value="InterPro"/>
</dbReference>
<organism evidence="6">
    <name type="scientific">Cladocopium goreaui</name>
    <dbReference type="NCBI Taxonomy" id="2562237"/>
    <lineage>
        <taxon>Eukaryota</taxon>
        <taxon>Sar</taxon>
        <taxon>Alveolata</taxon>
        <taxon>Dinophyceae</taxon>
        <taxon>Suessiales</taxon>
        <taxon>Symbiodiniaceae</taxon>
        <taxon>Cladocopium</taxon>
    </lineage>
</organism>
<evidence type="ECO:0000313" key="9">
    <source>
        <dbReference type="Proteomes" id="UP001152797"/>
    </source>
</evidence>
<dbReference type="GO" id="GO:0006886">
    <property type="term" value="P:intracellular protein transport"/>
    <property type="evidence" value="ECO:0007669"/>
    <property type="project" value="TreeGrafter"/>
</dbReference>
<comment type="caution">
    <text evidence="6">The sequence shown here is derived from an EMBL/GenBank/DDBJ whole genome shotgun (WGS) entry which is preliminary data.</text>
</comment>
<accession>A0A9P1BK95</accession>
<dbReference type="InterPro" id="IPR042491">
    <property type="entry name" value="Vps35_C"/>
</dbReference>
<evidence type="ECO:0000256" key="5">
    <source>
        <dbReference type="ARBA" id="ARBA00023136"/>
    </source>
</evidence>
<sequence>MALVSNSRDEASILAEAFSFVAEHRFYLRKAVDHGDFYKAIRHSLSLANELRSSQLGPQSYYKLYSMVFVELQYLGAYLVETERHGFSLDEVFEIVQYEGNCLPRLYLLVTVGMVRMIAVPDATDEILQDLDDMVRAVQHPVRGLFLRYFLLQAVKDKLPVLQSGMMGALKFLLGTFKEVVILWQHLRVEAKAENDAWKLDDHRFSLRLLLGAHLMEISRLEGLTTALYAEVVLPELLNLVPACEDAAGQAYLLQLIVEVFADVYHLDTLEKILSTCAQVHWSVDLKPLTQHLLRRLTSFLADSSRSGDGCAEISPRDVFGFFHSHLKQLHGRPRTSATPLSSLLELQLELCMYVLALNTGQDSCMELLQSTVALLQAPGVPSPLEPKLAEAVVDLMAAPLTQESLASAVLAMPYHKSLLAMMSRKMQARAALAVVSALLAGDVSMRDCETIQNLFALTDTLLRDETGRDLGEDLRHLEHDPVVFRTEQETMAQLIHQVRQDDPKMVFEMLSMLWEYFQQGGPHRIIYTVPAMVAAVLQLVGRLGSETSDQAVEILDFTHTLCTSLGTLAPQESVRLWLLSAACADKVAAKAEKVAELVRRISSSIDNVLICLDQYIPEQEARLRGLQLMVGTLRQMTVGLEEDDLKMICGRAVALSSKMLSKRYQSKAFCLCCELYWLPHLDFQDPDRGLLCLRRALQSADGAIHSDPLDVGLFVDILNEVIHLFAEGASQVSAVLLSKILALCVQHVKYIGNRVPQESMRALRSAISSLAAKQKESMEAVMVGDVYIPYLEIDLRSAEQLPTEPSVKTFVT</sequence>
<dbReference type="AlphaFoldDB" id="A0A9P1BK95"/>
<reference evidence="7" key="2">
    <citation type="submission" date="2024-04" db="EMBL/GenBank/DDBJ databases">
        <authorList>
            <person name="Chen Y."/>
            <person name="Shah S."/>
            <person name="Dougan E. K."/>
            <person name="Thang M."/>
            <person name="Chan C."/>
        </authorList>
    </citation>
    <scope>NUCLEOTIDE SEQUENCE [LARGE SCALE GENOMIC DNA]</scope>
</reference>
<evidence type="ECO:0000256" key="4">
    <source>
        <dbReference type="ARBA" id="ARBA00022927"/>
    </source>
</evidence>
<dbReference type="GO" id="GO:0005829">
    <property type="term" value="C:cytosol"/>
    <property type="evidence" value="ECO:0007669"/>
    <property type="project" value="GOC"/>
</dbReference>
<name>A0A9P1BK95_9DINO</name>
<dbReference type="GO" id="GO:0005770">
    <property type="term" value="C:late endosome"/>
    <property type="evidence" value="ECO:0007669"/>
    <property type="project" value="TreeGrafter"/>
</dbReference>
<proteinExistence type="inferred from homology"/>
<keyword evidence="9" id="KW-1185">Reference proteome</keyword>
<dbReference type="OrthoDB" id="10258141at2759"/>
<dbReference type="EMBL" id="CAMXCT010000121">
    <property type="protein sequence ID" value="CAI3974200.1"/>
    <property type="molecule type" value="Genomic_DNA"/>
</dbReference>
<protein>
    <submittedName>
        <fullName evidence="8">Vacuolar protein sorting-associated protein 35</fullName>
    </submittedName>
</protein>
<evidence type="ECO:0000256" key="3">
    <source>
        <dbReference type="ARBA" id="ARBA00022448"/>
    </source>
</evidence>
<dbReference type="Gene3D" id="1.25.40.660">
    <property type="entry name" value="Vacuolar protein sorting-associated protein 35, helical subcomplex Vps35-C"/>
    <property type="match status" value="1"/>
</dbReference>
<dbReference type="PANTHER" id="PTHR11099">
    <property type="entry name" value="VACUOLAR SORTING PROTEIN 35"/>
    <property type="match status" value="1"/>
</dbReference>
<evidence type="ECO:0000313" key="8">
    <source>
        <dbReference type="EMBL" id="CAL4761512.1"/>
    </source>
</evidence>
<evidence type="ECO:0000256" key="2">
    <source>
        <dbReference type="ARBA" id="ARBA00006536"/>
    </source>
</evidence>
<dbReference type="InterPro" id="IPR005378">
    <property type="entry name" value="Vps35"/>
</dbReference>
<comment type="subcellular location">
    <subcellularLocation>
        <location evidence="1">Membrane</location>
        <topology evidence="1">Peripheral membrane protein</topology>
    </subcellularLocation>
</comment>
<keyword evidence="4" id="KW-0653">Protein transport</keyword>
<gene>
    <name evidence="6" type="ORF">C1SCF055_LOCUS2621</name>
</gene>